<evidence type="ECO:0000259" key="6">
    <source>
        <dbReference type="Pfam" id="PF01850"/>
    </source>
</evidence>
<keyword evidence="4 5" id="KW-0378">Hydrolase</keyword>
<proteinExistence type="inferred from homology"/>
<dbReference type="InterPro" id="IPR039018">
    <property type="entry name" value="VapC20-like"/>
</dbReference>
<gene>
    <name evidence="5" type="primary">vapC</name>
    <name evidence="7" type="ORF">GCM10009105_38280</name>
</gene>
<dbReference type="Gene3D" id="3.40.50.1010">
    <property type="entry name" value="5'-nuclease"/>
    <property type="match status" value="1"/>
</dbReference>
<comment type="caution">
    <text evidence="7">The sequence shown here is derived from an EMBL/GenBank/DDBJ whole genome shotgun (WGS) entry which is preliminary data.</text>
</comment>
<keyword evidence="5" id="KW-0460">Magnesium</keyword>
<dbReference type="PANTHER" id="PTHR42188:SF1">
    <property type="entry name" value="23S RRNA-SPECIFIC ENDONUCLEASE VAPC20"/>
    <property type="match status" value="1"/>
</dbReference>
<evidence type="ECO:0000256" key="4">
    <source>
        <dbReference type="ARBA" id="ARBA00022801"/>
    </source>
</evidence>
<dbReference type="InterPro" id="IPR002716">
    <property type="entry name" value="PIN_dom"/>
</dbReference>
<feature type="domain" description="PIN" evidence="6">
    <location>
        <begin position="2"/>
        <end position="122"/>
    </location>
</feature>
<dbReference type="InterPro" id="IPR022907">
    <property type="entry name" value="VapC_family"/>
</dbReference>
<evidence type="ECO:0000256" key="5">
    <source>
        <dbReference type="HAMAP-Rule" id="MF_00265"/>
    </source>
</evidence>
<keyword evidence="3 5" id="KW-0479">Metal-binding</keyword>
<sequence length="140" mass="15478">MILADSGFWIALGNRRDRHHASARAALEHWAKEGFASTWPVLTEVTHLLAARVGVAQAVAFIESIARGACEIPAPPDDALLRAHALMSRYRDLPMDLADASLVVLAEDLGEGRILSTDLRDFQGYRWKNTQPFTNLLITD</sequence>
<dbReference type="Proteomes" id="UP001501523">
    <property type="component" value="Unassembled WGS sequence"/>
</dbReference>
<evidence type="ECO:0000256" key="3">
    <source>
        <dbReference type="ARBA" id="ARBA00022723"/>
    </source>
</evidence>
<comment type="similarity">
    <text evidence="5">Belongs to the PINc/VapC protein family.</text>
</comment>
<feature type="binding site" evidence="5">
    <location>
        <position position="99"/>
    </location>
    <ligand>
        <name>Mg(2+)</name>
        <dbReference type="ChEBI" id="CHEBI:18420"/>
    </ligand>
</feature>
<dbReference type="HAMAP" id="MF_00265">
    <property type="entry name" value="VapC_Nob1"/>
    <property type="match status" value="1"/>
</dbReference>
<organism evidence="7 8">
    <name type="scientific">Dokdonella soli</name>
    <dbReference type="NCBI Taxonomy" id="529810"/>
    <lineage>
        <taxon>Bacteria</taxon>
        <taxon>Pseudomonadati</taxon>
        <taxon>Pseudomonadota</taxon>
        <taxon>Gammaproteobacteria</taxon>
        <taxon>Lysobacterales</taxon>
        <taxon>Rhodanobacteraceae</taxon>
        <taxon>Dokdonella</taxon>
    </lineage>
</organism>
<keyword evidence="1 5" id="KW-1277">Toxin-antitoxin system</keyword>
<dbReference type="Pfam" id="PF01850">
    <property type="entry name" value="PIN"/>
    <property type="match status" value="1"/>
</dbReference>
<dbReference type="RefSeq" id="WP_343794225.1">
    <property type="nucleotide sequence ID" value="NZ_BAAAEU010000032.1"/>
</dbReference>
<keyword evidence="8" id="KW-1185">Reference proteome</keyword>
<evidence type="ECO:0000256" key="2">
    <source>
        <dbReference type="ARBA" id="ARBA00022722"/>
    </source>
</evidence>
<accession>A0ABP3U7X6</accession>
<evidence type="ECO:0000313" key="8">
    <source>
        <dbReference type="Proteomes" id="UP001501523"/>
    </source>
</evidence>
<comment type="cofactor">
    <cofactor evidence="5">
        <name>Mg(2+)</name>
        <dbReference type="ChEBI" id="CHEBI:18420"/>
    </cofactor>
</comment>
<dbReference type="InterPro" id="IPR029060">
    <property type="entry name" value="PIN-like_dom_sf"/>
</dbReference>
<dbReference type="PANTHER" id="PTHR42188">
    <property type="entry name" value="23S RRNA-SPECIFIC ENDONUCLEASE VAPC20"/>
    <property type="match status" value="1"/>
</dbReference>
<keyword evidence="5" id="KW-0800">Toxin</keyword>
<keyword evidence="2 5" id="KW-0540">Nuclease</keyword>
<reference evidence="8" key="1">
    <citation type="journal article" date="2019" name="Int. J. Syst. Evol. Microbiol.">
        <title>The Global Catalogue of Microorganisms (GCM) 10K type strain sequencing project: providing services to taxonomists for standard genome sequencing and annotation.</title>
        <authorList>
            <consortium name="The Broad Institute Genomics Platform"/>
            <consortium name="The Broad Institute Genome Sequencing Center for Infectious Disease"/>
            <person name="Wu L."/>
            <person name="Ma J."/>
        </authorList>
    </citation>
    <scope>NUCLEOTIDE SEQUENCE [LARGE SCALE GENOMIC DNA]</scope>
    <source>
        <strain evidence="8">JCM 15421</strain>
    </source>
</reference>
<dbReference type="EMBL" id="BAAAEU010000032">
    <property type="protein sequence ID" value="GAA0725078.1"/>
    <property type="molecule type" value="Genomic_DNA"/>
</dbReference>
<protein>
    <recommendedName>
        <fullName evidence="5">Ribonuclease VapC</fullName>
        <shortName evidence="5">RNase VapC</shortName>
        <ecNumber evidence="5">3.1.-.-</ecNumber>
    </recommendedName>
    <alternativeName>
        <fullName evidence="5">Toxin VapC</fullName>
    </alternativeName>
</protein>
<comment type="function">
    <text evidence="5">Toxic component of a toxin-antitoxin (TA) system. An RNase.</text>
</comment>
<dbReference type="SUPFAM" id="SSF88723">
    <property type="entry name" value="PIN domain-like"/>
    <property type="match status" value="1"/>
</dbReference>
<evidence type="ECO:0000256" key="1">
    <source>
        <dbReference type="ARBA" id="ARBA00022649"/>
    </source>
</evidence>
<name>A0ABP3U7X6_9GAMM</name>
<dbReference type="EC" id="3.1.-.-" evidence="5"/>
<feature type="binding site" evidence="5">
    <location>
        <position position="5"/>
    </location>
    <ligand>
        <name>Mg(2+)</name>
        <dbReference type="ChEBI" id="CHEBI:18420"/>
    </ligand>
</feature>
<evidence type="ECO:0000313" key="7">
    <source>
        <dbReference type="EMBL" id="GAA0725078.1"/>
    </source>
</evidence>